<dbReference type="EMBL" id="SSTD01013776">
    <property type="protein sequence ID" value="TYK05724.1"/>
    <property type="molecule type" value="Genomic_DNA"/>
</dbReference>
<feature type="compositionally biased region" description="Low complexity" evidence="1">
    <location>
        <begin position="22"/>
        <end position="33"/>
    </location>
</feature>
<organism evidence="2 3">
    <name type="scientific">Cucumis melo var. makuwa</name>
    <name type="common">Oriental melon</name>
    <dbReference type="NCBI Taxonomy" id="1194695"/>
    <lineage>
        <taxon>Eukaryota</taxon>
        <taxon>Viridiplantae</taxon>
        <taxon>Streptophyta</taxon>
        <taxon>Embryophyta</taxon>
        <taxon>Tracheophyta</taxon>
        <taxon>Spermatophyta</taxon>
        <taxon>Magnoliopsida</taxon>
        <taxon>eudicotyledons</taxon>
        <taxon>Gunneridae</taxon>
        <taxon>Pentapetalae</taxon>
        <taxon>rosids</taxon>
        <taxon>fabids</taxon>
        <taxon>Cucurbitales</taxon>
        <taxon>Cucurbitaceae</taxon>
        <taxon>Benincaseae</taxon>
        <taxon>Cucumis</taxon>
    </lineage>
</organism>
<feature type="region of interest" description="Disordered" evidence="1">
    <location>
        <begin position="1"/>
        <end position="60"/>
    </location>
</feature>
<comment type="caution">
    <text evidence="2">The sequence shown here is derived from an EMBL/GenBank/DDBJ whole genome shotgun (WGS) entry which is preliminary data.</text>
</comment>
<accession>A0A5D3C343</accession>
<protein>
    <submittedName>
        <fullName evidence="2">Gag/pol protein</fullName>
    </submittedName>
</protein>
<dbReference type="InterPro" id="IPR012337">
    <property type="entry name" value="RNaseH-like_sf"/>
</dbReference>
<dbReference type="Gene3D" id="3.30.420.10">
    <property type="entry name" value="Ribonuclease H-like superfamily/Ribonuclease H"/>
    <property type="match status" value="1"/>
</dbReference>
<proteinExistence type="predicted"/>
<dbReference type="GO" id="GO:0003676">
    <property type="term" value="F:nucleic acid binding"/>
    <property type="evidence" value="ECO:0007669"/>
    <property type="project" value="InterPro"/>
</dbReference>
<reference evidence="2 3" key="1">
    <citation type="submission" date="2019-08" db="EMBL/GenBank/DDBJ databases">
        <title>Draft genome sequences of two oriental melons (Cucumis melo L. var makuwa).</title>
        <authorList>
            <person name="Kwon S.-Y."/>
        </authorList>
    </citation>
    <scope>NUCLEOTIDE SEQUENCE [LARGE SCALE GENOMIC DNA]</scope>
    <source>
        <strain evidence="3">cv. Chang Bougi</strain>
        <tissue evidence="2">Leaf</tissue>
    </source>
</reference>
<evidence type="ECO:0000256" key="1">
    <source>
        <dbReference type="SAM" id="MobiDB-lite"/>
    </source>
</evidence>
<dbReference type="PANTHER" id="PTHR42648">
    <property type="entry name" value="TRANSPOSASE, PUTATIVE-RELATED"/>
    <property type="match status" value="1"/>
</dbReference>
<feature type="compositionally biased region" description="Basic residues" evidence="1">
    <location>
        <begin position="34"/>
        <end position="44"/>
    </location>
</feature>
<gene>
    <name evidence="2" type="ORF">E5676_scaffold98G002090</name>
</gene>
<evidence type="ECO:0000313" key="3">
    <source>
        <dbReference type="Proteomes" id="UP000321947"/>
    </source>
</evidence>
<name>A0A5D3C343_CUCMM</name>
<dbReference type="InterPro" id="IPR036397">
    <property type="entry name" value="RNaseH_sf"/>
</dbReference>
<evidence type="ECO:0000313" key="2">
    <source>
        <dbReference type="EMBL" id="TYK05724.1"/>
    </source>
</evidence>
<dbReference type="InterPro" id="IPR039537">
    <property type="entry name" value="Retrotran_Ty1/copia-like"/>
</dbReference>
<dbReference type="PANTHER" id="PTHR42648:SF27">
    <property type="entry name" value="RNA-DIRECTED DNA POLYMERASE"/>
    <property type="match status" value="1"/>
</dbReference>
<dbReference type="SUPFAM" id="SSF53098">
    <property type="entry name" value="Ribonuclease H-like"/>
    <property type="match status" value="1"/>
</dbReference>
<feature type="compositionally biased region" description="Basic and acidic residues" evidence="1">
    <location>
        <begin position="1"/>
        <end position="11"/>
    </location>
</feature>
<dbReference type="AlphaFoldDB" id="A0A5D3C343"/>
<dbReference type="Proteomes" id="UP000321947">
    <property type="component" value="Unassembled WGS sequence"/>
</dbReference>
<sequence length="161" mass="18245">MYNGQKEREANVSHSKRFQKGSSSETKSAPSSSRFKKIQKKKGEKGKCPAVVSKGKGKAKVADKEKSFLCNINGYCKRNCPKYLVENKNEKEGPGISQQNDVSERKNRTLLDMVCSMMNYAQWSSSFWEYVVEIAVHILNNVPSKSVSETPFELWRGRKPS</sequence>